<dbReference type="Gene3D" id="1.25.40.10">
    <property type="entry name" value="Tetratricopeptide repeat domain"/>
    <property type="match status" value="2"/>
</dbReference>
<dbReference type="InterPro" id="IPR019734">
    <property type="entry name" value="TPR_rpt"/>
</dbReference>
<evidence type="ECO:0000313" key="6">
    <source>
        <dbReference type="Proteomes" id="UP000319908"/>
    </source>
</evidence>
<dbReference type="RefSeq" id="WP_302120095.1">
    <property type="nucleotide sequence ID" value="NZ_SJPU01000003.1"/>
</dbReference>
<comment type="caution">
    <text evidence="5">The sequence shown here is derived from an EMBL/GenBank/DDBJ whole genome shotgun (WGS) entry which is preliminary data.</text>
</comment>
<evidence type="ECO:0000256" key="1">
    <source>
        <dbReference type="ARBA" id="ARBA00022737"/>
    </source>
</evidence>
<dbReference type="PANTHER" id="PTHR45586:SF1">
    <property type="entry name" value="LIPOPOLYSACCHARIDE ASSEMBLY PROTEIN B"/>
    <property type="match status" value="1"/>
</dbReference>
<dbReference type="Proteomes" id="UP000319908">
    <property type="component" value="Unassembled WGS sequence"/>
</dbReference>
<keyword evidence="4" id="KW-0812">Transmembrane</keyword>
<feature type="transmembrane region" description="Helical" evidence="4">
    <location>
        <begin position="59"/>
        <end position="78"/>
    </location>
</feature>
<organism evidence="5 6">
    <name type="scientific">Allorhodopirellula heiligendammensis</name>
    <dbReference type="NCBI Taxonomy" id="2714739"/>
    <lineage>
        <taxon>Bacteria</taxon>
        <taxon>Pseudomonadati</taxon>
        <taxon>Planctomycetota</taxon>
        <taxon>Planctomycetia</taxon>
        <taxon>Pirellulales</taxon>
        <taxon>Pirellulaceae</taxon>
        <taxon>Allorhodopirellula</taxon>
    </lineage>
</organism>
<proteinExistence type="predicted"/>
<reference evidence="5 6" key="1">
    <citation type="journal article" date="2020" name="Antonie Van Leeuwenhoek">
        <title>Rhodopirellula heiligendammensis sp. nov., Rhodopirellula pilleata sp. nov., and Rhodopirellula solitaria sp. nov. isolated from natural or artificial marine surfaces in Northern Germany and California, USA, and emended description of the genus Rhodopirellula.</title>
        <authorList>
            <person name="Kallscheuer N."/>
            <person name="Wiegand S."/>
            <person name="Jogler M."/>
            <person name="Boedeker C."/>
            <person name="Peeters S.H."/>
            <person name="Rast P."/>
            <person name="Heuer A."/>
            <person name="Jetten M.S.M."/>
            <person name="Rohde M."/>
            <person name="Jogler C."/>
        </authorList>
    </citation>
    <scope>NUCLEOTIDE SEQUENCE [LARGE SCALE GENOMIC DNA]</scope>
    <source>
        <strain evidence="5 6">Poly21</strain>
    </source>
</reference>
<dbReference type="Pfam" id="PF14559">
    <property type="entry name" value="TPR_19"/>
    <property type="match status" value="1"/>
</dbReference>
<dbReference type="EMBL" id="SJPU01000003">
    <property type="protein sequence ID" value="TWU10765.1"/>
    <property type="molecule type" value="Genomic_DNA"/>
</dbReference>
<gene>
    <name evidence="5" type="ORF">Poly21_46710</name>
</gene>
<dbReference type="InterPro" id="IPR011990">
    <property type="entry name" value="TPR-like_helical_dom_sf"/>
</dbReference>
<evidence type="ECO:0000313" key="5">
    <source>
        <dbReference type="EMBL" id="TWU10765.1"/>
    </source>
</evidence>
<dbReference type="AlphaFoldDB" id="A0A5C6BF14"/>
<dbReference type="Pfam" id="PF13414">
    <property type="entry name" value="TPR_11"/>
    <property type="match status" value="1"/>
</dbReference>
<keyword evidence="2 3" id="KW-0802">TPR repeat</keyword>
<keyword evidence="6" id="KW-1185">Reference proteome</keyword>
<name>A0A5C6BF14_9BACT</name>
<keyword evidence="1" id="KW-0677">Repeat</keyword>
<evidence type="ECO:0000256" key="2">
    <source>
        <dbReference type="ARBA" id="ARBA00022803"/>
    </source>
</evidence>
<evidence type="ECO:0000256" key="3">
    <source>
        <dbReference type="PROSITE-ProRule" id="PRU00339"/>
    </source>
</evidence>
<dbReference type="PROSITE" id="PS50005">
    <property type="entry name" value="TPR"/>
    <property type="match status" value="2"/>
</dbReference>
<accession>A0A5C6BF14</accession>
<protein>
    <submittedName>
        <fullName evidence="5">Outer membrane protein PgaA</fullName>
    </submittedName>
</protein>
<feature type="repeat" description="TPR" evidence="3">
    <location>
        <begin position="194"/>
        <end position="227"/>
    </location>
</feature>
<keyword evidence="4" id="KW-0472">Membrane</keyword>
<sequence>MPSPALRQTAIVPPATTDLVPESPRLRLVGSDGDLDITSDLHVSPASDYPHSIGARRPWMTWACLISSMIVGIILTTLTGCHWASGSQNTQGAAMYNQGQYTGAMEQFRKAIASNPADPDGYYNLAATTHRLGNQRQDPNLIRQSESLYNQTLDHDPNHVDAHRGLAVLLVDSGRPDRAFALMKNWAAQNPTLAEPRIELARLYEEHGEPQVALKYLEDAVQTDANNPRAWLALARLREQSGDPVQALQNYQQALQVGGGALGPNSAMATERIAALSRQINSARDAQLNSGGTQMATPAFGSTRY</sequence>
<dbReference type="SUPFAM" id="SSF48452">
    <property type="entry name" value="TPR-like"/>
    <property type="match status" value="1"/>
</dbReference>
<dbReference type="PANTHER" id="PTHR45586">
    <property type="entry name" value="TPR REPEAT-CONTAINING PROTEIN PA4667"/>
    <property type="match status" value="1"/>
</dbReference>
<dbReference type="SMART" id="SM00028">
    <property type="entry name" value="TPR"/>
    <property type="match status" value="4"/>
</dbReference>
<keyword evidence="4" id="KW-1133">Transmembrane helix</keyword>
<feature type="repeat" description="TPR" evidence="3">
    <location>
        <begin position="85"/>
        <end position="118"/>
    </location>
</feature>
<evidence type="ECO:0000256" key="4">
    <source>
        <dbReference type="SAM" id="Phobius"/>
    </source>
</evidence>
<dbReference type="InterPro" id="IPR051012">
    <property type="entry name" value="CellSynth/LPSAsmb/PSIAsmb"/>
</dbReference>